<accession>A0A437AKZ7</accession>
<proteinExistence type="predicted"/>
<feature type="non-terminal residue" evidence="2">
    <location>
        <position position="1"/>
    </location>
</feature>
<dbReference type="VEuPathDB" id="MicrosporidiaDB:TUBRATIS_16550"/>
<evidence type="ECO:0000256" key="1">
    <source>
        <dbReference type="SAM" id="MobiDB-lite"/>
    </source>
</evidence>
<feature type="compositionally biased region" description="Low complexity" evidence="1">
    <location>
        <begin position="107"/>
        <end position="120"/>
    </location>
</feature>
<keyword evidence="3" id="KW-1185">Reference proteome</keyword>
<dbReference type="Proteomes" id="UP000282876">
    <property type="component" value="Unassembled WGS sequence"/>
</dbReference>
<sequence>EDSFDRKTSPLLPKDRAAKDKKHDDDSQSPYKSVFLIQRNSPAIPSLFLDCILRRYGMDSASNQEKVTTENSNKNPKTSEATDKKEKADEKEKKKLFTSDMKKRYTSSESSSSESSSSDSFADKLSDLIRNISSSENLKNLGEDSQENLISKETKSSNLDSLSKENGDEDQKNSENPEVKHDPESTVTTLA</sequence>
<evidence type="ECO:0000313" key="3">
    <source>
        <dbReference type="Proteomes" id="UP000282876"/>
    </source>
</evidence>
<feature type="region of interest" description="Disordered" evidence="1">
    <location>
        <begin position="1"/>
        <end position="30"/>
    </location>
</feature>
<comment type="caution">
    <text evidence="2">The sequence shown here is derived from an EMBL/GenBank/DDBJ whole genome shotgun (WGS) entry which is preliminary data.</text>
</comment>
<feature type="compositionally biased region" description="Basic and acidic residues" evidence="1">
    <location>
        <begin position="162"/>
        <end position="184"/>
    </location>
</feature>
<feature type="compositionally biased region" description="Basic and acidic residues" evidence="1">
    <location>
        <begin position="80"/>
        <end position="103"/>
    </location>
</feature>
<gene>
    <name evidence="2" type="ORF">TUBRATIS_16550</name>
</gene>
<reference evidence="2 3" key="1">
    <citation type="submission" date="2018-10" db="EMBL/GenBank/DDBJ databases">
        <title>Draft genome sequence of the microsporidian Tubulinosema ratisbonensis.</title>
        <authorList>
            <person name="Polonais V."/>
            <person name="Peyretaillade E."/>
            <person name="Niehus S."/>
            <person name="Wawrzyniak I."/>
            <person name="Franchet A."/>
            <person name="Gaspin C."/>
            <person name="Reichstadt M."/>
            <person name="Belser C."/>
            <person name="Labadie K."/>
            <person name="Delbac F."/>
            <person name="Ferrandon D."/>
        </authorList>
    </citation>
    <scope>NUCLEOTIDE SEQUENCE [LARGE SCALE GENOMIC DNA]</scope>
    <source>
        <strain evidence="2 3">Franzen</strain>
    </source>
</reference>
<dbReference type="EMBL" id="RCSS01000386">
    <property type="protein sequence ID" value="RVD91870.1"/>
    <property type="molecule type" value="Genomic_DNA"/>
</dbReference>
<feature type="region of interest" description="Disordered" evidence="1">
    <location>
        <begin position="60"/>
        <end position="121"/>
    </location>
</feature>
<name>A0A437AKZ7_9MICR</name>
<dbReference type="AlphaFoldDB" id="A0A437AKZ7"/>
<feature type="compositionally biased region" description="Polar residues" evidence="1">
    <location>
        <begin position="60"/>
        <end position="79"/>
    </location>
</feature>
<organism evidence="2 3">
    <name type="scientific">Tubulinosema ratisbonensis</name>
    <dbReference type="NCBI Taxonomy" id="291195"/>
    <lineage>
        <taxon>Eukaryota</taxon>
        <taxon>Fungi</taxon>
        <taxon>Fungi incertae sedis</taxon>
        <taxon>Microsporidia</taxon>
        <taxon>Tubulinosematoidea</taxon>
        <taxon>Tubulinosematidae</taxon>
        <taxon>Tubulinosema</taxon>
    </lineage>
</organism>
<protein>
    <submittedName>
        <fullName evidence="2">Uncharacterized protein</fullName>
    </submittedName>
</protein>
<feature type="compositionally biased region" description="Basic and acidic residues" evidence="1">
    <location>
        <begin position="1"/>
        <end position="26"/>
    </location>
</feature>
<feature type="region of interest" description="Disordered" evidence="1">
    <location>
        <begin position="134"/>
        <end position="191"/>
    </location>
</feature>
<evidence type="ECO:0000313" key="2">
    <source>
        <dbReference type="EMBL" id="RVD91870.1"/>
    </source>
</evidence>